<reference evidence="8 9" key="1">
    <citation type="journal article" date="2021" name="Int. J. Syst. Evol. Microbiol.">
        <title>Reticulibacter mediterranei gen. nov., sp. nov., within the new family Reticulibacteraceae fam. nov., and Ktedonospora formicarum gen. nov., sp. nov., Ktedonobacter robiniae sp. nov., Dictyobacter formicarum sp. nov. and Dictyobacter arantiisoli sp. nov., belonging to the class Ktedonobacteria.</title>
        <authorList>
            <person name="Yabe S."/>
            <person name="Zheng Y."/>
            <person name="Wang C.M."/>
            <person name="Sakai Y."/>
            <person name="Abe K."/>
            <person name="Yokota A."/>
            <person name="Donadio S."/>
            <person name="Cavaletti L."/>
            <person name="Monciardini P."/>
        </authorList>
    </citation>
    <scope>NUCLEOTIDE SEQUENCE [LARGE SCALE GENOMIC DNA]</scope>
    <source>
        <strain evidence="8 9">SOSP1-9</strain>
    </source>
</reference>
<dbReference type="InterPro" id="IPR034964">
    <property type="entry name" value="LS"/>
</dbReference>
<sequence>MTQDQFYAAESTTPLNGAGLTIGLVVARYNWSVTGAVLALSRQELLNLGVATEAIHVVYVPGSYELPTIAQAMLTHAAYDALICIGCVMKGETRHDVVVEDAAAQGIQRVALDTGVPIILGVLCVENQQQAEQRIPRGREFAQAAVDVACTARLLRQKR</sequence>
<evidence type="ECO:0000256" key="5">
    <source>
        <dbReference type="ARBA" id="ARBA00022679"/>
    </source>
</evidence>
<comment type="function">
    <text evidence="7">Catalyzes the formation of 6,7-dimethyl-8-ribityllumazine by condensation of 5-amino-6-(D-ribitylamino)uracil with 3,4-dihydroxy-2-butanone 4-phosphate. This is the penultimate step in the biosynthesis of riboflavin.</text>
</comment>
<evidence type="ECO:0000256" key="2">
    <source>
        <dbReference type="ARBA" id="ARBA00007424"/>
    </source>
</evidence>
<dbReference type="PANTHER" id="PTHR21058:SF0">
    <property type="entry name" value="6,7-DIMETHYL-8-RIBITYLLUMAZINE SYNTHASE"/>
    <property type="match status" value="1"/>
</dbReference>
<comment type="pathway">
    <text evidence="1 7">Cofactor biosynthesis; riboflavin biosynthesis; riboflavin from 2-hydroxy-3-oxobutyl phosphate and 5-amino-6-(D-ribitylamino)uracil: step 1/2.</text>
</comment>
<evidence type="ECO:0000256" key="1">
    <source>
        <dbReference type="ARBA" id="ARBA00004917"/>
    </source>
</evidence>
<dbReference type="Gene3D" id="3.40.50.960">
    <property type="entry name" value="Lumazine/riboflavin synthase"/>
    <property type="match status" value="1"/>
</dbReference>
<dbReference type="HAMAP" id="MF_00178">
    <property type="entry name" value="Lumazine_synth"/>
    <property type="match status" value="1"/>
</dbReference>
<dbReference type="Proteomes" id="UP000635565">
    <property type="component" value="Unassembled WGS sequence"/>
</dbReference>
<organism evidence="8 9">
    <name type="scientific">Dictyobacter formicarum</name>
    <dbReference type="NCBI Taxonomy" id="2778368"/>
    <lineage>
        <taxon>Bacteria</taxon>
        <taxon>Bacillati</taxon>
        <taxon>Chloroflexota</taxon>
        <taxon>Ktedonobacteria</taxon>
        <taxon>Ktedonobacterales</taxon>
        <taxon>Dictyobacteraceae</taxon>
        <taxon>Dictyobacter</taxon>
    </lineage>
</organism>
<feature type="active site" description="Proton donor" evidence="7">
    <location>
        <position position="95"/>
    </location>
</feature>
<feature type="binding site" evidence="7">
    <location>
        <position position="29"/>
    </location>
    <ligand>
        <name>5-amino-6-(D-ribitylamino)uracil</name>
        <dbReference type="ChEBI" id="CHEBI:15934"/>
    </ligand>
</feature>
<feature type="binding site" evidence="7">
    <location>
        <begin position="87"/>
        <end position="89"/>
    </location>
    <ligand>
        <name>5-amino-6-(D-ribitylamino)uracil</name>
        <dbReference type="ChEBI" id="CHEBI:15934"/>
    </ligand>
</feature>
<dbReference type="InterPro" id="IPR002180">
    <property type="entry name" value="LS/RS"/>
</dbReference>
<keyword evidence="5 7" id="KW-0808">Transferase</keyword>
<dbReference type="EC" id="2.5.1.78" evidence="3 7"/>
<dbReference type="SUPFAM" id="SSF52121">
    <property type="entry name" value="Lumazine synthase"/>
    <property type="match status" value="1"/>
</dbReference>
<feature type="binding site" evidence="7">
    <location>
        <begin position="63"/>
        <end position="65"/>
    </location>
    <ligand>
        <name>5-amino-6-(D-ribitylamino)uracil</name>
        <dbReference type="ChEBI" id="CHEBI:15934"/>
    </ligand>
</feature>
<dbReference type="RefSeq" id="WP_201360418.1">
    <property type="nucleotide sequence ID" value="NZ_BNJJ01000002.1"/>
</dbReference>
<evidence type="ECO:0000256" key="6">
    <source>
        <dbReference type="ARBA" id="ARBA00048785"/>
    </source>
</evidence>
<keyword evidence="9" id="KW-1185">Reference proteome</keyword>
<protein>
    <recommendedName>
        <fullName evidence="3 7">6,7-dimethyl-8-ribityllumazine synthase</fullName>
        <shortName evidence="7">DMRL synthase</shortName>
        <shortName evidence="7">LS</shortName>
        <shortName evidence="7">Lumazine synthase</shortName>
        <ecNumber evidence="3 7">2.5.1.78</ecNumber>
    </recommendedName>
</protein>
<evidence type="ECO:0000313" key="8">
    <source>
        <dbReference type="EMBL" id="GHO82776.1"/>
    </source>
</evidence>
<dbReference type="CDD" id="cd09209">
    <property type="entry name" value="Lumazine_synthase-I"/>
    <property type="match status" value="1"/>
</dbReference>
<evidence type="ECO:0000313" key="9">
    <source>
        <dbReference type="Proteomes" id="UP000635565"/>
    </source>
</evidence>
<feature type="binding site" evidence="7">
    <location>
        <position position="134"/>
    </location>
    <ligand>
        <name>(2S)-2-hydroxy-3-oxobutyl phosphate</name>
        <dbReference type="ChEBI" id="CHEBI:58830"/>
    </ligand>
</feature>
<feature type="binding site" evidence="7">
    <location>
        <begin position="92"/>
        <end position="93"/>
    </location>
    <ligand>
        <name>(2S)-2-hydroxy-3-oxobutyl phosphate</name>
        <dbReference type="ChEBI" id="CHEBI:58830"/>
    </ligand>
</feature>
<comment type="similarity">
    <text evidence="2 7">Belongs to the DMRL synthase family.</text>
</comment>
<dbReference type="InterPro" id="IPR036467">
    <property type="entry name" value="LS/RS_sf"/>
</dbReference>
<gene>
    <name evidence="7 8" type="primary">ribH</name>
    <name evidence="8" type="ORF">KSZ_07820</name>
</gene>
<comment type="caution">
    <text evidence="8">The sequence shown here is derived from an EMBL/GenBank/DDBJ whole genome shotgun (WGS) entry which is preliminary data.</text>
</comment>
<evidence type="ECO:0000256" key="4">
    <source>
        <dbReference type="ARBA" id="ARBA00022619"/>
    </source>
</evidence>
<comment type="catalytic activity">
    <reaction evidence="6 7">
        <text>(2S)-2-hydroxy-3-oxobutyl phosphate + 5-amino-6-(D-ribitylamino)uracil = 6,7-dimethyl-8-(1-D-ribityl)lumazine + phosphate + 2 H2O + H(+)</text>
        <dbReference type="Rhea" id="RHEA:26152"/>
        <dbReference type="ChEBI" id="CHEBI:15377"/>
        <dbReference type="ChEBI" id="CHEBI:15378"/>
        <dbReference type="ChEBI" id="CHEBI:15934"/>
        <dbReference type="ChEBI" id="CHEBI:43474"/>
        <dbReference type="ChEBI" id="CHEBI:58201"/>
        <dbReference type="ChEBI" id="CHEBI:58830"/>
        <dbReference type="EC" id="2.5.1.78"/>
    </reaction>
</comment>
<evidence type="ECO:0000256" key="7">
    <source>
        <dbReference type="HAMAP-Rule" id="MF_00178"/>
    </source>
</evidence>
<dbReference type="Pfam" id="PF00885">
    <property type="entry name" value="DMRL_synthase"/>
    <property type="match status" value="1"/>
</dbReference>
<dbReference type="EMBL" id="BNJJ01000002">
    <property type="protein sequence ID" value="GHO82776.1"/>
    <property type="molecule type" value="Genomic_DNA"/>
</dbReference>
<proteinExistence type="inferred from homology"/>
<accession>A0ABQ3VAR2</accession>
<keyword evidence="4 7" id="KW-0686">Riboflavin biosynthesis</keyword>
<dbReference type="NCBIfam" id="TIGR00114">
    <property type="entry name" value="lumazine-synth"/>
    <property type="match status" value="1"/>
</dbReference>
<evidence type="ECO:0000256" key="3">
    <source>
        <dbReference type="ARBA" id="ARBA00012664"/>
    </source>
</evidence>
<feature type="binding site" evidence="7">
    <location>
        <position position="120"/>
    </location>
    <ligand>
        <name>5-amino-6-(D-ribitylamino)uracil</name>
        <dbReference type="ChEBI" id="CHEBI:15934"/>
    </ligand>
</feature>
<name>A0ABQ3VAR2_9CHLR</name>
<dbReference type="PANTHER" id="PTHR21058">
    <property type="entry name" value="6,7-DIMETHYL-8-RIBITYLLUMAZINE SYNTHASE DMRL SYNTHASE LUMAZINE SYNTHASE"/>
    <property type="match status" value="1"/>
</dbReference>